<dbReference type="EMBL" id="AE016828">
    <property type="protein sequence ID" value="AAO89592.1"/>
    <property type="molecule type" value="Genomic_DNA"/>
</dbReference>
<reference evidence="1 2" key="1">
    <citation type="journal article" date="2003" name="Proc. Natl. Acad. Sci. U.S.A.">
        <title>Complete genome sequence of the Q-fever pathogen, Coxiella burnetii.</title>
        <authorList>
            <person name="Seshadri R."/>
            <person name="Paulsen I.T."/>
            <person name="Eisen J.A."/>
            <person name="Read T.D."/>
            <person name="Nelson K.E."/>
            <person name="Nelson W.C."/>
            <person name="Ward N.L."/>
            <person name="Tettelin H."/>
            <person name="Davidsen T.M."/>
            <person name="Beanan M.J."/>
            <person name="Deboy R.T."/>
            <person name="Daugherty S.C."/>
            <person name="Brinkac L.M."/>
            <person name="Madupu R."/>
            <person name="Dodson R.J."/>
            <person name="Khouri H.M."/>
            <person name="Lee K.H."/>
            <person name="Carty H.A."/>
            <person name="Scanlan D."/>
            <person name="Heinzen R.A."/>
            <person name="Thompson H.A."/>
            <person name="Samuel J.E."/>
            <person name="Fraser C.M."/>
            <person name="Heidelberg J.F."/>
        </authorList>
    </citation>
    <scope>NUCLEOTIDE SEQUENCE [LARGE SCALE GENOMIC DNA]</scope>
    <source>
        <strain evidence="2">RSA 493 / Nine Mile phase I</strain>
    </source>
</reference>
<dbReference type="RefSeq" id="NP_819078.1">
    <property type="nucleotide sequence ID" value="NC_002971.4"/>
</dbReference>
<dbReference type="GeneID" id="1207884"/>
<dbReference type="KEGG" id="cbu:CBU_0022"/>
<dbReference type="RefSeq" id="WP_005770342.1">
    <property type="nucleotide sequence ID" value="NC_002971.4"/>
</dbReference>
<dbReference type="AlphaFoldDB" id="Q83FB8"/>
<name>Q83FB8_COXBU</name>
<dbReference type="PATRIC" id="fig|227377.7.peg.21"/>
<keyword evidence="2" id="KW-1185">Reference proteome</keyword>
<dbReference type="EnsemblBacteria" id="AAO89592">
    <property type="protein sequence ID" value="AAO89592"/>
    <property type="gene ID" value="CBU_0022"/>
</dbReference>
<dbReference type="Proteomes" id="UP000002671">
    <property type="component" value="Chromosome"/>
</dbReference>
<gene>
    <name evidence="1" type="ordered locus">CBU_0022</name>
</gene>
<sequence length="269" mass="30591">MGTNQTKQRETQPPAYQKLQEKLAVLNSLKNNSYFDELERLNSLKEVEITLGESTLLLGQVSAGEKETILSLNDQLAGEYKGALLVHFKKYLLPEISQTKNFFKEEFEKFEDILKTDSKNINFPVQRVAHSAFNTLKGLHDELLELENETILSTASFDTQYSTLKKTQKSAYDTCQNLKAILKKNRRYDFGRKIYDNLAFIVRWLGKQLGLIDPQKSIDIHPRYKRTVKALASVPEGLVKHGLFQTSNQDSDLNLAGSMFSPITPRKGG</sequence>
<reference evidence="1 2" key="2">
    <citation type="journal article" date="2009" name="Infect. Immun.">
        <title>Comparative genomics reveal extensive transposon-mediated genomic plasticity and diversity among potential effector proteins within the genus Coxiella.</title>
        <authorList>
            <person name="Beare P.A."/>
            <person name="Unsworth N."/>
            <person name="Andoh M."/>
            <person name="Voth D.E."/>
            <person name="Omsland A."/>
            <person name="Gilk S.D."/>
            <person name="Williams K.P."/>
            <person name="Sobral B.W."/>
            <person name="Kupko J.J.III."/>
            <person name="Porcella S.F."/>
            <person name="Samuel J.E."/>
            <person name="Heinzen R.A."/>
        </authorList>
    </citation>
    <scope>NUCLEOTIDE SEQUENCE [LARGE SCALE GENOMIC DNA]</scope>
    <source>
        <strain evidence="2">RSA 493 / Nine Mile phase I</strain>
    </source>
</reference>
<proteinExistence type="predicted"/>
<dbReference type="HOGENOM" id="CLU_1033335_0_0_6"/>
<evidence type="ECO:0000313" key="2">
    <source>
        <dbReference type="Proteomes" id="UP000002671"/>
    </source>
</evidence>
<protein>
    <submittedName>
        <fullName evidence="1">Hypothetical cytosolic protein</fullName>
    </submittedName>
</protein>
<dbReference type="STRING" id="227377.CBU_0022"/>
<accession>Q83FB8</accession>
<organism evidence="1 2">
    <name type="scientific">Coxiella burnetii (strain RSA 493 / Nine Mile phase I)</name>
    <dbReference type="NCBI Taxonomy" id="227377"/>
    <lineage>
        <taxon>Bacteria</taxon>
        <taxon>Pseudomonadati</taxon>
        <taxon>Pseudomonadota</taxon>
        <taxon>Gammaproteobacteria</taxon>
        <taxon>Legionellales</taxon>
        <taxon>Coxiellaceae</taxon>
        <taxon>Coxiella</taxon>
    </lineage>
</organism>
<evidence type="ECO:0000313" key="1">
    <source>
        <dbReference type="EMBL" id="AAO89592.1"/>
    </source>
</evidence>